<reference evidence="2" key="1">
    <citation type="submission" date="2018-05" db="EMBL/GenBank/DDBJ databases">
        <authorList>
            <person name="Lanie J.A."/>
            <person name="Ng W.-L."/>
            <person name="Kazmierczak K.M."/>
            <person name="Andrzejewski T.M."/>
            <person name="Davidsen T.M."/>
            <person name="Wayne K.J."/>
            <person name="Tettelin H."/>
            <person name="Glass J.I."/>
            <person name="Rusch D."/>
            <person name="Podicherti R."/>
            <person name="Tsui H.-C.T."/>
            <person name="Winkler M.E."/>
        </authorList>
    </citation>
    <scope>NUCLEOTIDE SEQUENCE</scope>
</reference>
<dbReference type="AlphaFoldDB" id="A0A382EP20"/>
<dbReference type="Gene3D" id="3.10.450.50">
    <property type="match status" value="1"/>
</dbReference>
<organism evidence="2">
    <name type="scientific">marine metagenome</name>
    <dbReference type="NCBI Taxonomy" id="408172"/>
    <lineage>
        <taxon>unclassified sequences</taxon>
        <taxon>metagenomes</taxon>
        <taxon>ecological metagenomes</taxon>
    </lineage>
</organism>
<protein>
    <recommendedName>
        <fullName evidence="1">SnoaL-like domain-containing protein</fullName>
    </recommendedName>
</protein>
<proteinExistence type="predicted"/>
<evidence type="ECO:0000259" key="1">
    <source>
        <dbReference type="Pfam" id="PF13474"/>
    </source>
</evidence>
<dbReference type="Pfam" id="PF13474">
    <property type="entry name" value="SnoaL_3"/>
    <property type="match status" value="1"/>
</dbReference>
<feature type="domain" description="SnoaL-like" evidence="1">
    <location>
        <begin position="25"/>
        <end position="141"/>
    </location>
</feature>
<name>A0A382EP20_9ZZZZ</name>
<evidence type="ECO:0000313" key="2">
    <source>
        <dbReference type="EMBL" id="SVB52072.1"/>
    </source>
</evidence>
<dbReference type="InterPro" id="IPR037401">
    <property type="entry name" value="SnoaL-like"/>
</dbReference>
<gene>
    <name evidence="2" type="ORF">METZ01_LOCUS204926</name>
</gene>
<sequence>MKYRNLFIFLIGSYLIAGDVTDIKKLLIKHYSLMNSARWNEVVANLHSKGTINGDSNGSFWYSRASTEKAFTRGLSSGEKYDFTPRYINVEVLETAPKYPKIAVAYHYLVGSYTIDGITKNDYRTRVSHVLTTENGQWKIKLSDHTPLHSGSGIPN</sequence>
<dbReference type="InterPro" id="IPR032710">
    <property type="entry name" value="NTF2-like_dom_sf"/>
</dbReference>
<accession>A0A382EP20</accession>
<dbReference type="SUPFAM" id="SSF54427">
    <property type="entry name" value="NTF2-like"/>
    <property type="match status" value="1"/>
</dbReference>
<dbReference type="EMBL" id="UINC01045377">
    <property type="protein sequence ID" value="SVB52072.1"/>
    <property type="molecule type" value="Genomic_DNA"/>
</dbReference>